<dbReference type="InterPro" id="IPR003461">
    <property type="entry name" value="Keratin"/>
</dbReference>
<dbReference type="AlphaFoldDB" id="A0A7M4F744"/>
<reference evidence="3" key="1">
    <citation type="submission" date="2025-08" db="UniProtKB">
        <authorList>
            <consortium name="Ensembl"/>
        </authorList>
    </citation>
    <scope>IDENTIFICATION</scope>
</reference>
<evidence type="ECO:0000313" key="4">
    <source>
        <dbReference type="Proteomes" id="UP000594220"/>
    </source>
</evidence>
<evidence type="ECO:0000256" key="2">
    <source>
        <dbReference type="ARBA" id="ARBA00022744"/>
    </source>
</evidence>
<evidence type="ECO:0008006" key="5">
    <source>
        <dbReference type="Google" id="ProtNLM"/>
    </source>
</evidence>
<dbReference type="GO" id="GO:0005200">
    <property type="term" value="F:structural constituent of cytoskeleton"/>
    <property type="evidence" value="ECO:0007669"/>
    <property type="project" value="InterPro"/>
</dbReference>
<evidence type="ECO:0000256" key="1">
    <source>
        <dbReference type="ARBA" id="ARBA00008702"/>
    </source>
</evidence>
<name>A0A7M4F744_CROPO</name>
<reference evidence="3" key="2">
    <citation type="submission" date="2025-09" db="UniProtKB">
        <authorList>
            <consortium name="Ensembl"/>
        </authorList>
    </citation>
    <scope>IDENTIFICATION</scope>
</reference>
<sequence>MSQSLSSRCLPPCSDICPRPCVDAWNWPCVTSCGDSRAVVHPPPVVVHFPGPILASCPQESITLVGSSALFDMERLLGSRRSFEFEGPLGLGGICGPGSLCNSEPFGDFPYGNCGPV</sequence>
<protein>
    <recommendedName>
        <fullName evidence="5">Keratin</fullName>
    </recommendedName>
</protein>
<dbReference type="GO" id="GO:0005882">
    <property type="term" value="C:intermediate filament"/>
    <property type="evidence" value="ECO:0007669"/>
    <property type="project" value="UniProtKB-KW"/>
</dbReference>
<keyword evidence="2" id="KW-0416">Keratin</keyword>
<dbReference type="PANTHER" id="PTHR31203">
    <property type="entry name" value="BETA-KERATIN-RELATED PROTEIN-RELATED"/>
    <property type="match status" value="1"/>
</dbReference>
<accession>A0A7M4F744</accession>
<dbReference type="Ensembl" id="ENSCPRT00005022867.1">
    <property type="protein sequence ID" value="ENSCPRP00005019555.1"/>
    <property type="gene ID" value="ENSCPRG00005013636.1"/>
</dbReference>
<organism evidence="3 4">
    <name type="scientific">Crocodylus porosus</name>
    <name type="common">Saltwater crocodile</name>
    <name type="synonym">Estuarine crocodile</name>
    <dbReference type="NCBI Taxonomy" id="8502"/>
    <lineage>
        <taxon>Eukaryota</taxon>
        <taxon>Metazoa</taxon>
        <taxon>Chordata</taxon>
        <taxon>Craniata</taxon>
        <taxon>Vertebrata</taxon>
        <taxon>Euteleostomi</taxon>
        <taxon>Archelosauria</taxon>
        <taxon>Archosauria</taxon>
        <taxon>Crocodylia</taxon>
        <taxon>Longirostres</taxon>
        <taxon>Crocodylidae</taxon>
        <taxon>Crocodylus</taxon>
    </lineage>
</organism>
<evidence type="ECO:0000313" key="3">
    <source>
        <dbReference type="Ensembl" id="ENSCPRP00005019555.1"/>
    </source>
</evidence>
<dbReference type="OMA" id="CPQESIT"/>
<dbReference type="Proteomes" id="UP000594220">
    <property type="component" value="Unplaced"/>
</dbReference>
<comment type="similarity">
    <text evidence="1">Belongs to the avian keratin family.</text>
</comment>
<dbReference type="PANTHER" id="PTHR31203:SF1">
    <property type="entry name" value="BETA-KERATIN-RELATED PROTEIN-RELATED"/>
    <property type="match status" value="1"/>
</dbReference>
<keyword evidence="4" id="KW-1185">Reference proteome</keyword>
<proteinExistence type="inferred from homology"/>
<dbReference type="Pfam" id="PF02422">
    <property type="entry name" value="Keratin"/>
    <property type="match status" value="1"/>
</dbReference>
<dbReference type="GeneTree" id="ENSGT01030000234776"/>